<evidence type="ECO:0000256" key="6">
    <source>
        <dbReference type="ARBA" id="ARBA00022989"/>
    </source>
</evidence>
<protein>
    <submittedName>
        <fullName evidence="11">Uncharacterized protein LOC109721482</fullName>
    </submittedName>
</protein>
<dbReference type="GO" id="GO:0000139">
    <property type="term" value="C:Golgi membrane"/>
    <property type="evidence" value="ECO:0007669"/>
    <property type="project" value="UniProtKB-SubCell"/>
</dbReference>
<comment type="pathway">
    <text evidence="2">Glycan metabolism.</text>
</comment>
<keyword evidence="8" id="KW-0325">Glycoprotein</keyword>
<dbReference type="InterPro" id="IPR007657">
    <property type="entry name" value="Glycosyltransferase_61"/>
</dbReference>
<accession>A0A6P5GA77</accession>
<keyword evidence="10" id="KW-1185">Reference proteome</keyword>
<dbReference type="AlphaFoldDB" id="A0A6P5GA77"/>
<evidence type="ECO:0000256" key="5">
    <source>
        <dbReference type="ARBA" id="ARBA00022692"/>
    </source>
</evidence>
<dbReference type="InterPro" id="IPR049625">
    <property type="entry name" value="Glyco_transf_61_cat"/>
</dbReference>
<evidence type="ECO:0000256" key="3">
    <source>
        <dbReference type="ARBA" id="ARBA00022676"/>
    </source>
</evidence>
<organism evidence="10 11">
    <name type="scientific">Ananas comosus</name>
    <name type="common">Pineapple</name>
    <name type="synonym">Ananas ananas</name>
    <dbReference type="NCBI Taxonomy" id="4615"/>
    <lineage>
        <taxon>Eukaryota</taxon>
        <taxon>Viridiplantae</taxon>
        <taxon>Streptophyta</taxon>
        <taxon>Embryophyta</taxon>
        <taxon>Tracheophyta</taxon>
        <taxon>Spermatophyta</taxon>
        <taxon>Magnoliopsida</taxon>
        <taxon>Liliopsida</taxon>
        <taxon>Poales</taxon>
        <taxon>Bromeliaceae</taxon>
        <taxon>Bromelioideae</taxon>
        <taxon>Ananas</taxon>
    </lineage>
</organism>
<evidence type="ECO:0000313" key="11">
    <source>
        <dbReference type="RefSeq" id="XP_020104722.1"/>
    </source>
</evidence>
<reference evidence="10" key="1">
    <citation type="journal article" date="2015" name="Nat. Genet.">
        <title>The pineapple genome and the evolution of CAM photosynthesis.</title>
        <authorList>
            <person name="Ming R."/>
            <person name="VanBuren R."/>
            <person name="Wai C.M."/>
            <person name="Tang H."/>
            <person name="Schatz M.C."/>
            <person name="Bowers J.E."/>
            <person name="Lyons E."/>
            <person name="Wang M.L."/>
            <person name="Chen J."/>
            <person name="Biggers E."/>
            <person name="Zhang J."/>
            <person name="Huang L."/>
            <person name="Zhang L."/>
            <person name="Miao W."/>
            <person name="Zhang J."/>
            <person name="Ye Z."/>
            <person name="Miao C."/>
            <person name="Lin Z."/>
            <person name="Wang H."/>
            <person name="Zhou H."/>
            <person name="Yim W.C."/>
            <person name="Priest H.D."/>
            <person name="Zheng C."/>
            <person name="Woodhouse M."/>
            <person name="Edger P.P."/>
            <person name="Guyot R."/>
            <person name="Guo H.B."/>
            <person name="Guo H."/>
            <person name="Zheng G."/>
            <person name="Singh R."/>
            <person name="Sharma A."/>
            <person name="Min X."/>
            <person name="Zheng Y."/>
            <person name="Lee H."/>
            <person name="Gurtowski J."/>
            <person name="Sedlazeck F.J."/>
            <person name="Harkess A."/>
            <person name="McKain M.R."/>
            <person name="Liao Z."/>
            <person name="Fang J."/>
            <person name="Liu J."/>
            <person name="Zhang X."/>
            <person name="Zhang Q."/>
            <person name="Hu W."/>
            <person name="Qin Y."/>
            <person name="Wang K."/>
            <person name="Chen L.Y."/>
            <person name="Shirley N."/>
            <person name="Lin Y.R."/>
            <person name="Liu L.Y."/>
            <person name="Hernandez A.G."/>
            <person name="Wright C.L."/>
            <person name="Bulone V."/>
            <person name="Tuskan G.A."/>
            <person name="Heath K."/>
            <person name="Zee F."/>
            <person name="Moore P.H."/>
            <person name="Sunkar R."/>
            <person name="Leebens-Mack J.H."/>
            <person name="Mockler T."/>
            <person name="Bennetzen J.L."/>
            <person name="Freeling M."/>
            <person name="Sankoff D."/>
            <person name="Paterson A.H."/>
            <person name="Zhu X."/>
            <person name="Yang X."/>
            <person name="Smith J.A."/>
            <person name="Cushman J.C."/>
            <person name="Paull R.E."/>
            <person name="Yu Q."/>
        </authorList>
    </citation>
    <scope>NUCLEOTIDE SEQUENCE [LARGE SCALE GENOMIC DNA]</scope>
    <source>
        <strain evidence="10">cv. F153</strain>
    </source>
</reference>
<dbReference type="PANTHER" id="PTHR20961">
    <property type="entry name" value="GLYCOSYLTRANSFERASE"/>
    <property type="match status" value="1"/>
</dbReference>
<dbReference type="GO" id="GO:0016763">
    <property type="term" value="F:pentosyltransferase activity"/>
    <property type="evidence" value="ECO:0007669"/>
    <property type="project" value="UniProtKB-ARBA"/>
</dbReference>
<dbReference type="OrthoDB" id="529273at2759"/>
<evidence type="ECO:0000259" key="9">
    <source>
        <dbReference type="Pfam" id="PF04577"/>
    </source>
</evidence>
<dbReference type="GeneID" id="109721482"/>
<dbReference type="Pfam" id="PF04577">
    <property type="entry name" value="Glyco_transf_61"/>
    <property type="match status" value="1"/>
</dbReference>
<evidence type="ECO:0000256" key="7">
    <source>
        <dbReference type="ARBA" id="ARBA00023136"/>
    </source>
</evidence>
<evidence type="ECO:0000313" key="10">
    <source>
        <dbReference type="Proteomes" id="UP000515123"/>
    </source>
</evidence>
<comment type="subcellular location">
    <subcellularLocation>
        <location evidence="1">Golgi apparatus membrane</location>
        <topology evidence="1">Single-pass type II membrane protein</topology>
    </subcellularLocation>
</comment>
<sequence>MGISTATNPHHFTTKLPQYAKRRSFSSTSSSSSHSAPKRFLLALVTFLALLHIQTLTHTLNNHLKLPLSSSWPLALSLLPAAAPSDIAFLPLKDLRFSNTPMDGNTWFMSSLNDTYEPGETEHLRFPSDASGGRLLCLAGSSASDGTRNAYALAPPHGLRGVRLLRGLTFVSDTYYDYENLWHGLSAVVPFAAWHARNGCVRPARWVLYHQGELRTGMGPWVRKVAETVFGTAMQMETFEGGQPRCFEEAVVFRHNEGSMTKEKKKRVYDMLRCKARAYCNVSREAEKESNELEKVVIRVTLLLRVGARSFKDDKGVISVFERECKKVEGCRLTVARPNNLTFCDQVKLMSETDILASPHGAQLTNMFFMDRNSSVMEFFPTGWLKLAGPGQNVFQWLASYSGMQHRGAWHDPNGDRCPYANATARCMSFHKNRRIGHNTAFLANWTSTVLREEHRRMAAVDQAKLKASQGPCQCD</sequence>
<proteinExistence type="predicted"/>
<gene>
    <name evidence="11" type="primary">LOC109721482</name>
</gene>
<dbReference type="PANTHER" id="PTHR20961:SF38">
    <property type="entry name" value="PROTEIN O-LINKED-MANNOSE BETA-1,4-N-ACETYLGLUCOSAMINYLTRANSFERASE 2"/>
    <property type="match status" value="1"/>
</dbReference>
<reference evidence="11" key="2">
    <citation type="submission" date="2025-08" db="UniProtKB">
        <authorList>
            <consortium name="RefSeq"/>
        </authorList>
    </citation>
    <scope>IDENTIFICATION</scope>
    <source>
        <tissue evidence="11">Leaf</tissue>
    </source>
</reference>
<evidence type="ECO:0000256" key="8">
    <source>
        <dbReference type="ARBA" id="ARBA00023180"/>
    </source>
</evidence>
<feature type="domain" description="Glycosyltransferase 61 catalytic" evidence="9">
    <location>
        <begin position="284"/>
        <end position="377"/>
    </location>
</feature>
<keyword evidence="7" id="KW-0472">Membrane</keyword>
<name>A0A6P5GA77_ANACO</name>
<keyword evidence="5" id="KW-0812">Transmembrane</keyword>
<evidence type="ECO:0000256" key="4">
    <source>
        <dbReference type="ARBA" id="ARBA00022679"/>
    </source>
</evidence>
<evidence type="ECO:0000256" key="1">
    <source>
        <dbReference type="ARBA" id="ARBA00004323"/>
    </source>
</evidence>
<dbReference type="Proteomes" id="UP000515123">
    <property type="component" value="Linkage group 15"/>
</dbReference>
<keyword evidence="4" id="KW-0808">Transferase</keyword>
<evidence type="ECO:0000256" key="2">
    <source>
        <dbReference type="ARBA" id="ARBA00004881"/>
    </source>
</evidence>
<dbReference type="RefSeq" id="XP_020104722.1">
    <property type="nucleotide sequence ID" value="XM_020249133.1"/>
</dbReference>
<keyword evidence="6" id="KW-1133">Transmembrane helix</keyword>
<keyword evidence="3" id="KW-0328">Glycosyltransferase</keyword>